<name>A0ABV4P493_9GAMM</name>
<proteinExistence type="predicted"/>
<keyword evidence="2" id="KW-1185">Reference proteome</keyword>
<reference evidence="1 2" key="1">
    <citation type="submission" date="2024-08" db="EMBL/GenBank/DDBJ databases">
        <authorList>
            <person name="Ishaq N."/>
        </authorList>
    </citation>
    <scope>NUCLEOTIDE SEQUENCE [LARGE SCALE GENOMIC DNA]</scope>
    <source>
        <strain evidence="1 2">DSM 18651</strain>
    </source>
</reference>
<sequence length="365" mass="40100">MHKLLRQGLVLQLLALLFGVLILPVQARVISDLYEVVEAVPSRGATDRAAAGSRGLERVFVRVTGDASIGNNPNLKSLLPKAQQLVQGYRYTSEDNQLYLHLSFDPQAISRQVHQLGLPMWPNNRPGTLIWLAVDTLKEGRSILREEDAPELFSVLEAMAIERGVPLDFPVMDLNDQRNMPLGSLWAQDESAAERAALRYSPDATLMGRLLQASGRRWKADWLLIHGGRSYAFDSSGGSMEEVALRGVNQMANLLAQRYAVRPEGQDAEQGAVIVELSGVSSFADYAEASAYLRGLAQVSSADLLSVEGDRMRLALVTSVGLRNLRDALALNHKLRANSDGDAIDLNGYRAPLGSADNPLRYRWD</sequence>
<accession>A0ABV4P493</accession>
<comment type="caution">
    <text evidence="1">The sequence shown here is derived from an EMBL/GenBank/DDBJ whole genome shotgun (WGS) entry which is preliminary data.</text>
</comment>
<protein>
    <submittedName>
        <fullName evidence="1">DUF2066 domain-containing protein</fullName>
    </submittedName>
</protein>
<evidence type="ECO:0000313" key="2">
    <source>
        <dbReference type="Proteomes" id="UP001569428"/>
    </source>
</evidence>
<evidence type="ECO:0000313" key="1">
    <source>
        <dbReference type="EMBL" id="MFA0812814.1"/>
    </source>
</evidence>
<gene>
    <name evidence="1" type="ORF">ACCI49_18020</name>
</gene>
<dbReference type="EMBL" id="JBGMEK010000055">
    <property type="protein sequence ID" value="MFA0812814.1"/>
    <property type="molecule type" value="Genomic_DNA"/>
</dbReference>
<dbReference type="Pfam" id="PF09839">
    <property type="entry name" value="DUF2066"/>
    <property type="match status" value="1"/>
</dbReference>
<dbReference type="Proteomes" id="UP001569428">
    <property type="component" value="Unassembled WGS sequence"/>
</dbReference>
<dbReference type="RefSeq" id="WP_371840540.1">
    <property type="nucleotide sequence ID" value="NZ_JBGMEK010000055.1"/>
</dbReference>
<organism evidence="1 2">
    <name type="scientific">Microbulbifer epialgicus</name>
    <dbReference type="NCBI Taxonomy" id="393907"/>
    <lineage>
        <taxon>Bacteria</taxon>
        <taxon>Pseudomonadati</taxon>
        <taxon>Pseudomonadota</taxon>
        <taxon>Gammaproteobacteria</taxon>
        <taxon>Cellvibrionales</taxon>
        <taxon>Microbulbiferaceae</taxon>
        <taxon>Microbulbifer</taxon>
    </lineage>
</organism>
<dbReference type="InterPro" id="IPR018642">
    <property type="entry name" value="DUF2066"/>
</dbReference>